<reference evidence="1" key="1">
    <citation type="submission" date="2024-03" db="EMBL/GenBank/DDBJ databases">
        <title>Diverse circular DNA viruses in blood, oral, and fecal samples of captive lemurs.</title>
        <authorList>
            <person name="Paietta E.N."/>
            <person name="Kraberger S."/>
            <person name="Lund M.C."/>
            <person name="Custer J.M."/>
            <person name="Vargas K.M."/>
            <person name="Ehmke E.E."/>
            <person name="Yoder A.D."/>
            <person name="Varsani A."/>
        </authorList>
    </citation>
    <scope>NUCLEOTIDE SEQUENCE</scope>
    <source>
        <strain evidence="1">Duke_21_84</strain>
    </source>
</reference>
<dbReference type="EMBL" id="PP511421">
    <property type="protein sequence ID" value="XCD04080.1"/>
    <property type="molecule type" value="Genomic_DNA"/>
</dbReference>
<proteinExistence type="predicted"/>
<protein>
    <submittedName>
        <fullName evidence="1">Internal scaffolding protein</fullName>
    </submittedName>
</protein>
<accession>A0AAU8AVU1</accession>
<dbReference type="InterPro" id="IPR014131">
    <property type="entry name" value="Chlamydia_phage_Vp3"/>
</dbReference>
<sequence>MKQETDILEIQKRTAKEAGIFRLPGERVRASQKFNRDAIHIVQKGQKLYLTELMEANREDTEVYPTLEKYGCIEKCCKQSPLEFGEQLNPDLMTAVEIMRKGEEIWSSLNIKTREFYENSKEKFIQNAHQDFLAEQEKMQKKAQKIEQKEVKNDGKQTE</sequence>
<evidence type="ECO:0000313" key="1">
    <source>
        <dbReference type="EMBL" id="XCD04080.1"/>
    </source>
</evidence>
<name>A0AAU8AVU1_9VIRU</name>
<organism evidence="1">
    <name type="scientific">Dulem virus 150</name>
    <dbReference type="NCBI Taxonomy" id="3145627"/>
    <lineage>
        <taxon>Viruses</taxon>
        <taxon>Monodnaviria</taxon>
        <taxon>Sangervirae</taxon>
        <taxon>Phixviricota</taxon>
        <taxon>Malgrandaviricetes</taxon>
        <taxon>Petitvirales</taxon>
        <taxon>Microviridae</taxon>
        <taxon>Microvirus</taxon>
    </lineage>
</organism>
<dbReference type="Pfam" id="PF09675">
    <property type="entry name" value="Chlamy_scaf"/>
    <property type="match status" value="1"/>
</dbReference>